<evidence type="ECO:0000313" key="1">
    <source>
        <dbReference type="EMBL" id="KIZ47343.1"/>
    </source>
</evidence>
<gene>
    <name evidence="1" type="ORF">OO17_04875</name>
</gene>
<organism evidence="1 2">
    <name type="scientific">Rhodopseudomonas palustris</name>
    <dbReference type="NCBI Taxonomy" id="1076"/>
    <lineage>
        <taxon>Bacteria</taxon>
        <taxon>Pseudomonadati</taxon>
        <taxon>Pseudomonadota</taxon>
        <taxon>Alphaproteobacteria</taxon>
        <taxon>Hyphomicrobiales</taxon>
        <taxon>Nitrobacteraceae</taxon>
        <taxon>Rhodopseudomonas</taxon>
    </lineage>
</organism>
<dbReference type="Pfam" id="PF11000">
    <property type="entry name" value="DUF2840"/>
    <property type="match status" value="1"/>
</dbReference>
<dbReference type="RefSeq" id="WP_044406475.1">
    <property type="nucleotide sequence ID" value="NZ_JXXE01000090.1"/>
</dbReference>
<proteinExistence type="predicted"/>
<keyword evidence="1" id="KW-0326">Glycosidase</keyword>
<dbReference type="Proteomes" id="UP000032515">
    <property type="component" value="Unassembled WGS sequence"/>
</dbReference>
<dbReference type="OrthoDB" id="9810432at2"/>
<dbReference type="EMBL" id="JXXE01000090">
    <property type="protein sequence ID" value="KIZ47343.1"/>
    <property type="molecule type" value="Genomic_DNA"/>
</dbReference>
<dbReference type="PATRIC" id="fig|1076.23.peg.58"/>
<accession>A0A0D7F2N9</accession>
<keyword evidence="1" id="KW-0378">Hydrolase</keyword>
<name>A0A0D7F2N9_RHOPL</name>
<comment type="caution">
    <text evidence="1">The sequence shown here is derived from an EMBL/GenBank/DDBJ whole genome shotgun (WGS) entry which is preliminary data.</text>
</comment>
<dbReference type="InterPro" id="IPR021263">
    <property type="entry name" value="DUF2840"/>
</dbReference>
<sequence length="173" mass="19624">MTGATAPGVGESPTHSANTSDALTHVELTWIEGRIEYWIRFGRAAGERIIDRRRRVVSFRPGAVFAFVRWAANDYGTVISRIDIVRPVEPGAAYQTLPFVRPGGEILLKIEGWPKVEKVLQHIDAVEAADVDPCDAAPDHWRHVAHRMSAGQEPRPYTRERHQAWLKRREIER</sequence>
<dbReference type="GO" id="GO:0016798">
    <property type="term" value="F:hydrolase activity, acting on glycosyl bonds"/>
    <property type="evidence" value="ECO:0007669"/>
    <property type="project" value="UniProtKB-KW"/>
</dbReference>
<evidence type="ECO:0000313" key="2">
    <source>
        <dbReference type="Proteomes" id="UP000032515"/>
    </source>
</evidence>
<reference evidence="1 2" key="1">
    <citation type="submission" date="2014-11" db="EMBL/GenBank/DDBJ databases">
        <title>Genomics and ecophysiology of heterotrophic nitrogen fixing bacteria isolated from estuarine surface water.</title>
        <authorList>
            <person name="Bentzon-Tilia M."/>
            <person name="Severin I."/>
            <person name="Hansen L.H."/>
            <person name="Riemann L."/>
        </authorList>
    </citation>
    <scope>NUCLEOTIDE SEQUENCE [LARGE SCALE GENOMIC DNA]</scope>
    <source>
        <strain evidence="1 2">BAL398</strain>
    </source>
</reference>
<dbReference type="AlphaFoldDB" id="A0A0D7F2N9"/>
<protein>
    <submittedName>
        <fullName evidence="1">Glycosidase</fullName>
    </submittedName>
</protein>